<dbReference type="GO" id="GO:0003677">
    <property type="term" value="F:DNA binding"/>
    <property type="evidence" value="ECO:0007669"/>
    <property type="project" value="InterPro"/>
</dbReference>
<name>A0A9X2C755_9PSED</name>
<evidence type="ECO:0000256" key="2">
    <source>
        <dbReference type="ARBA" id="ARBA00013253"/>
    </source>
</evidence>
<dbReference type="InterPro" id="IPR010982">
    <property type="entry name" value="Lambda_DNA-bd_dom_sf"/>
</dbReference>
<keyword evidence="5" id="KW-0418">Kinase</keyword>
<dbReference type="InterPro" id="IPR035907">
    <property type="entry name" value="Hppk_sf"/>
</dbReference>
<evidence type="ECO:0000259" key="8">
    <source>
        <dbReference type="PROSITE" id="PS50943"/>
    </source>
</evidence>
<evidence type="ECO:0000256" key="5">
    <source>
        <dbReference type="ARBA" id="ARBA00022777"/>
    </source>
</evidence>
<evidence type="ECO:0000256" key="1">
    <source>
        <dbReference type="ARBA" id="ARBA00005051"/>
    </source>
</evidence>
<dbReference type="Pfam" id="PF01381">
    <property type="entry name" value="HTH_3"/>
    <property type="match status" value="1"/>
</dbReference>
<dbReference type="PANTHER" id="PTHR43071">
    <property type="entry name" value="2-AMINO-4-HYDROXY-6-HYDROXYMETHYLDIHYDROPTERIDINE PYROPHOSPHOKINASE"/>
    <property type="match status" value="1"/>
</dbReference>
<dbReference type="Pfam" id="PF01288">
    <property type="entry name" value="HPPK"/>
    <property type="match status" value="1"/>
</dbReference>
<dbReference type="SMART" id="SM00530">
    <property type="entry name" value="HTH_XRE"/>
    <property type="match status" value="1"/>
</dbReference>
<dbReference type="EC" id="2.7.6.3" evidence="2"/>
<dbReference type="NCBIfam" id="TIGR01498">
    <property type="entry name" value="folK"/>
    <property type="match status" value="1"/>
</dbReference>
<keyword evidence="6" id="KW-0067">ATP-binding</keyword>
<feature type="domain" description="HTH cro/C1-type" evidence="8">
    <location>
        <begin position="185"/>
        <end position="239"/>
    </location>
</feature>
<dbReference type="InterPro" id="IPR001387">
    <property type="entry name" value="Cro/C1-type_HTH"/>
</dbReference>
<comment type="pathway">
    <text evidence="1">Cofactor biosynthesis; tetrahydrofolate biosynthesis; 2-amino-4-hydroxy-6-hydroxymethyl-7,8-dihydropteridine diphosphate from 7,8-dihydroneopterin triphosphate: step 4/4.</text>
</comment>
<dbReference type="Gene3D" id="1.10.260.40">
    <property type="entry name" value="lambda repressor-like DNA-binding domains"/>
    <property type="match status" value="1"/>
</dbReference>
<dbReference type="PROSITE" id="PS50943">
    <property type="entry name" value="HTH_CROC1"/>
    <property type="match status" value="1"/>
</dbReference>
<dbReference type="PANTHER" id="PTHR43071:SF2">
    <property type="entry name" value="2-AMINO-4-HYDROXY-6-HYDROXYMETHYLDIHYDROPTERIDINE PYROPHOSPHOKINASE"/>
    <property type="match status" value="1"/>
</dbReference>
<organism evidence="9 10">
    <name type="scientific">Pseudomonas morbosilactucae</name>
    <dbReference type="NCBI Taxonomy" id="2938197"/>
    <lineage>
        <taxon>Bacteria</taxon>
        <taxon>Pseudomonadati</taxon>
        <taxon>Pseudomonadota</taxon>
        <taxon>Gammaproteobacteria</taxon>
        <taxon>Pseudomonadales</taxon>
        <taxon>Pseudomonadaceae</taxon>
        <taxon>Pseudomonas</taxon>
    </lineage>
</organism>
<dbReference type="Proteomes" id="UP001155059">
    <property type="component" value="Unassembled WGS sequence"/>
</dbReference>
<dbReference type="RefSeq" id="WP_268265783.1">
    <property type="nucleotide sequence ID" value="NZ_JALQCW010000042.1"/>
</dbReference>
<dbReference type="SUPFAM" id="SSF47413">
    <property type="entry name" value="lambda repressor-like DNA-binding domains"/>
    <property type="match status" value="1"/>
</dbReference>
<evidence type="ECO:0000313" key="10">
    <source>
        <dbReference type="Proteomes" id="UP001155059"/>
    </source>
</evidence>
<proteinExistence type="predicted"/>
<evidence type="ECO:0000256" key="3">
    <source>
        <dbReference type="ARBA" id="ARBA00022679"/>
    </source>
</evidence>
<dbReference type="GO" id="GO:0016301">
    <property type="term" value="F:kinase activity"/>
    <property type="evidence" value="ECO:0007669"/>
    <property type="project" value="UniProtKB-KW"/>
</dbReference>
<dbReference type="InterPro" id="IPR000550">
    <property type="entry name" value="Hppk"/>
</dbReference>
<gene>
    <name evidence="9" type="primary">folK</name>
    <name evidence="9" type="ORF">M1B34_17550</name>
</gene>
<evidence type="ECO:0000256" key="4">
    <source>
        <dbReference type="ARBA" id="ARBA00022741"/>
    </source>
</evidence>
<dbReference type="EMBL" id="JALQCW010000042">
    <property type="protein sequence ID" value="MCK9799460.1"/>
    <property type="molecule type" value="Genomic_DNA"/>
</dbReference>
<keyword evidence="4" id="KW-0547">Nucleotide-binding</keyword>
<dbReference type="SUPFAM" id="SSF55083">
    <property type="entry name" value="6-hydroxymethyl-7,8-dihydropterin pyrophosphokinase, HPPK"/>
    <property type="match status" value="1"/>
</dbReference>
<dbReference type="CDD" id="cd00483">
    <property type="entry name" value="HPPK"/>
    <property type="match status" value="1"/>
</dbReference>
<reference evidence="9 10" key="2">
    <citation type="journal article" date="2023" name="Plant Pathol.">
        <title>Dismantling and reorganizing Pseudomonas marginalis sensu#lato.</title>
        <authorList>
            <person name="Sawada H."/>
            <person name="Fujikawa T."/>
            <person name="Satou M."/>
        </authorList>
    </citation>
    <scope>NUCLEOTIDE SEQUENCE [LARGE SCALE GENOMIC DNA]</scope>
    <source>
        <strain evidence="9 10">MAFF 302030</strain>
    </source>
</reference>
<dbReference type="GO" id="GO:0005524">
    <property type="term" value="F:ATP binding"/>
    <property type="evidence" value="ECO:0007669"/>
    <property type="project" value="UniProtKB-KW"/>
</dbReference>
<dbReference type="AlphaFoldDB" id="A0A9X2C755"/>
<keyword evidence="7" id="KW-0289">Folate biosynthesis</keyword>
<reference evidence="9 10" key="1">
    <citation type="journal article" date="2022" name="Int. J. Syst. Evol. Microbiol.">
        <title>Pseudomonas aegrilactucae sp. nov. and Pseudomonas morbosilactucae sp. nov., pathogens causing bacterial rot of lettuce in Japan.</title>
        <authorList>
            <person name="Sawada H."/>
            <person name="Fujikawa T."/>
            <person name="Satou M."/>
        </authorList>
    </citation>
    <scope>NUCLEOTIDE SEQUENCE [LARGE SCALE GENOMIC DNA]</scope>
    <source>
        <strain evidence="9 10">MAFF 302030</strain>
    </source>
</reference>
<dbReference type="Gene3D" id="3.30.70.560">
    <property type="entry name" value="7,8-Dihydro-6-hydroxymethylpterin-pyrophosphokinase HPPK"/>
    <property type="match status" value="1"/>
</dbReference>
<dbReference type="GO" id="GO:0046656">
    <property type="term" value="P:folic acid biosynthetic process"/>
    <property type="evidence" value="ECO:0007669"/>
    <property type="project" value="UniProtKB-KW"/>
</dbReference>
<dbReference type="GO" id="GO:0003848">
    <property type="term" value="F:2-amino-4-hydroxy-6-hydroxymethyldihydropteridine diphosphokinase activity"/>
    <property type="evidence" value="ECO:0007669"/>
    <property type="project" value="UniProtKB-EC"/>
</dbReference>
<dbReference type="CDD" id="cd00093">
    <property type="entry name" value="HTH_XRE"/>
    <property type="match status" value="1"/>
</dbReference>
<evidence type="ECO:0000256" key="6">
    <source>
        <dbReference type="ARBA" id="ARBA00022840"/>
    </source>
</evidence>
<evidence type="ECO:0000313" key="9">
    <source>
        <dbReference type="EMBL" id="MCK9799460.1"/>
    </source>
</evidence>
<comment type="caution">
    <text evidence="9">The sequence shown here is derived from an EMBL/GenBank/DDBJ whole genome shotgun (WGS) entry which is preliminary data.</text>
</comment>
<sequence length="264" mass="28922">MSTLIYLGLGSNQDRAHHLRQALAFLSALLTDVRCSPVFSSPAVGCTGDDFFNLVLSGRTDLALGPLSHVLKQFEARYRRIRGPRIVLPVDIDILLYGDFAGDYEHGVLPRSDLIDKPYVMMPLAALAPDARHPITGTTHGAAWSEFQRSRPLHAKPIAVHCDGVTPYLGREAAGSEDFTMAQQLKALRLRQGLTQRQLAEKARVTHSSISVIETNQASPGVNTLDKILSALSTSLPEFFAQLEQGSALAPPETGRRVFQENRQ</sequence>
<evidence type="ECO:0000256" key="7">
    <source>
        <dbReference type="ARBA" id="ARBA00022909"/>
    </source>
</evidence>
<protein>
    <recommendedName>
        <fullName evidence="2">2-amino-4-hydroxy-6-hydroxymethyldihydropteridine diphosphokinase</fullName>
        <ecNumber evidence="2">2.7.6.3</ecNumber>
    </recommendedName>
</protein>
<accession>A0A9X2C755</accession>
<keyword evidence="3 9" id="KW-0808">Transferase</keyword>